<protein>
    <submittedName>
        <fullName evidence="6">Actin-related protein 2/3 complex subunit 3</fullName>
    </submittedName>
</protein>
<dbReference type="GO" id="GO:0005885">
    <property type="term" value="C:Arp2/3 protein complex"/>
    <property type="evidence" value="ECO:0007669"/>
    <property type="project" value="InterPro"/>
</dbReference>
<dbReference type="AlphaFoldDB" id="A0A9Q1BA55"/>
<dbReference type="InterPro" id="IPR007204">
    <property type="entry name" value="ARPC3"/>
</dbReference>
<evidence type="ECO:0000256" key="5">
    <source>
        <dbReference type="ARBA" id="ARBA00023212"/>
    </source>
</evidence>
<sequence length="80" mass="8721">MQTMAITNFSIPGEAGFPLNAMYGKPRDRSEAGSDSGHILIQISSTRLEARYEVFTHHEKVMACLQYTDTTLASGLDGAL</sequence>
<name>A0A9Q1BA55_HOLLE</name>
<gene>
    <name evidence="6" type="ORF">HOLleu_45008</name>
</gene>
<evidence type="ECO:0000256" key="4">
    <source>
        <dbReference type="ARBA" id="ARBA00023203"/>
    </source>
</evidence>
<dbReference type="EMBL" id="JAIZAY010001614">
    <property type="protein sequence ID" value="KAJ8017524.1"/>
    <property type="molecule type" value="Genomic_DNA"/>
</dbReference>
<comment type="caution">
    <text evidence="6">The sequence shown here is derived from an EMBL/GenBank/DDBJ whole genome shotgun (WGS) entry which is preliminary data.</text>
</comment>
<comment type="similarity">
    <text evidence="2">Belongs to the ARPC3 family.</text>
</comment>
<reference evidence="6" key="1">
    <citation type="submission" date="2021-10" db="EMBL/GenBank/DDBJ databases">
        <title>Tropical sea cucumber genome reveals ecological adaptation and Cuvierian tubules defense mechanism.</title>
        <authorList>
            <person name="Chen T."/>
        </authorList>
    </citation>
    <scope>NUCLEOTIDE SEQUENCE</scope>
    <source>
        <strain evidence="6">Nanhai2018</strain>
        <tissue evidence="6">Muscle</tissue>
    </source>
</reference>
<evidence type="ECO:0000256" key="1">
    <source>
        <dbReference type="ARBA" id="ARBA00004245"/>
    </source>
</evidence>
<dbReference type="Gene3D" id="1.10.1760.10">
    <property type="entry name" value="Actin-related protein 2/3 complex subunit 3"/>
    <property type="match status" value="1"/>
</dbReference>
<comment type="subcellular location">
    <subcellularLocation>
        <location evidence="1">Cytoplasm</location>
        <location evidence="1">Cytoskeleton</location>
    </subcellularLocation>
</comment>
<dbReference type="Proteomes" id="UP001152320">
    <property type="component" value="Unassembled WGS sequence"/>
</dbReference>
<dbReference type="InterPro" id="IPR036753">
    <property type="entry name" value="ARPC3_sf"/>
</dbReference>
<dbReference type="OrthoDB" id="200404at2759"/>
<evidence type="ECO:0000313" key="7">
    <source>
        <dbReference type="Proteomes" id="UP001152320"/>
    </source>
</evidence>
<evidence type="ECO:0000256" key="3">
    <source>
        <dbReference type="ARBA" id="ARBA00022490"/>
    </source>
</evidence>
<evidence type="ECO:0000256" key="2">
    <source>
        <dbReference type="ARBA" id="ARBA00010856"/>
    </source>
</evidence>
<dbReference type="GO" id="GO:0030833">
    <property type="term" value="P:regulation of actin filament polymerization"/>
    <property type="evidence" value="ECO:0007669"/>
    <property type="project" value="InterPro"/>
</dbReference>
<keyword evidence="3" id="KW-0963">Cytoplasm</keyword>
<keyword evidence="5" id="KW-0206">Cytoskeleton</keyword>
<dbReference type="Pfam" id="PF04062">
    <property type="entry name" value="P21-Arc"/>
    <property type="match status" value="1"/>
</dbReference>
<dbReference type="GO" id="GO:0003779">
    <property type="term" value="F:actin binding"/>
    <property type="evidence" value="ECO:0007669"/>
    <property type="project" value="UniProtKB-KW"/>
</dbReference>
<proteinExistence type="inferred from homology"/>
<keyword evidence="4" id="KW-0009">Actin-binding</keyword>
<dbReference type="GO" id="GO:0034314">
    <property type="term" value="P:Arp2/3 complex-mediated actin nucleation"/>
    <property type="evidence" value="ECO:0007669"/>
    <property type="project" value="InterPro"/>
</dbReference>
<keyword evidence="7" id="KW-1185">Reference proteome</keyword>
<accession>A0A9Q1BA55</accession>
<evidence type="ECO:0000313" key="6">
    <source>
        <dbReference type="EMBL" id="KAJ8017524.1"/>
    </source>
</evidence>
<organism evidence="6 7">
    <name type="scientific">Holothuria leucospilota</name>
    <name type="common">Black long sea cucumber</name>
    <name type="synonym">Mertensiothuria leucospilota</name>
    <dbReference type="NCBI Taxonomy" id="206669"/>
    <lineage>
        <taxon>Eukaryota</taxon>
        <taxon>Metazoa</taxon>
        <taxon>Echinodermata</taxon>
        <taxon>Eleutherozoa</taxon>
        <taxon>Echinozoa</taxon>
        <taxon>Holothuroidea</taxon>
        <taxon>Aspidochirotacea</taxon>
        <taxon>Aspidochirotida</taxon>
        <taxon>Holothuriidae</taxon>
        <taxon>Holothuria</taxon>
    </lineage>
</organism>
<dbReference type="SUPFAM" id="SSF69060">
    <property type="entry name" value="Arp2/3 complex 21 kDa subunit ARPC3"/>
    <property type="match status" value="1"/>
</dbReference>